<dbReference type="Proteomes" id="UP001589943">
    <property type="component" value="Unassembled WGS sequence"/>
</dbReference>
<comment type="caution">
    <text evidence="2">The sequence shown here is derived from an EMBL/GenBank/DDBJ whole genome shotgun (WGS) entry which is preliminary data.</text>
</comment>
<evidence type="ECO:0000256" key="1">
    <source>
        <dbReference type="SAM" id="SignalP"/>
    </source>
</evidence>
<dbReference type="InterPro" id="IPR039555">
    <property type="entry name" value="TraF/TrbB"/>
</dbReference>
<dbReference type="RefSeq" id="WP_379480983.1">
    <property type="nucleotide sequence ID" value="NZ_JBHLTL010000005.1"/>
</dbReference>
<keyword evidence="3" id="KW-1185">Reference proteome</keyword>
<dbReference type="InterPro" id="IPR014111">
    <property type="entry name" value="T4SS_TraF-like"/>
</dbReference>
<evidence type="ECO:0000313" key="2">
    <source>
        <dbReference type="EMBL" id="MFC0589480.1"/>
    </source>
</evidence>
<dbReference type="SUPFAM" id="SSF52833">
    <property type="entry name" value="Thioredoxin-like"/>
    <property type="match status" value="1"/>
</dbReference>
<dbReference type="EMBL" id="JBHLTL010000005">
    <property type="protein sequence ID" value="MFC0589480.1"/>
    <property type="molecule type" value="Genomic_DNA"/>
</dbReference>
<evidence type="ECO:0000313" key="3">
    <source>
        <dbReference type="Proteomes" id="UP001589943"/>
    </source>
</evidence>
<name>A0ABV6PI36_9SPHN</name>
<accession>A0ABV6PI36</accession>
<proteinExistence type="predicted"/>
<gene>
    <name evidence="2" type="ORF">ACFFF7_08655</name>
</gene>
<keyword evidence="1" id="KW-0732">Signal</keyword>
<organism evidence="2 3">
    <name type="scientific">Novosphingobium aquiterrae</name>
    <dbReference type="NCBI Taxonomy" id="624388"/>
    <lineage>
        <taxon>Bacteria</taxon>
        <taxon>Pseudomonadati</taxon>
        <taxon>Pseudomonadota</taxon>
        <taxon>Alphaproteobacteria</taxon>
        <taxon>Sphingomonadales</taxon>
        <taxon>Sphingomonadaceae</taxon>
        <taxon>Novosphingobium</taxon>
    </lineage>
</organism>
<dbReference type="NCBIfam" id="TIGR02740">
    <property type="entry name" value="TraF-like"/>
    <property type="match status" value="1"/>
</dbReference>
<sequence>MNPRHMYRHRIAALCLGVSLMLSGTAPLHAANEDGVEVKQSEDALYCKERKLGTWFYCEKPREEPRKAATATQPPARERLAAIGTQLEELKARAILEPSPENVTAYVRFQREQLDRSSMFADVWQRALWQDPGLDYTLQRPVSTLGKRAWIDQRKSDRDRVMGALSQRYGVFYFFSSSCGACDIFSPILKAVSDKYGLAVLAVSMDGGPSATFPGYMVDSGQYEKLGMGTERQVPALVLFDSVTKQPMPIGYGILSQDEIMDRMFQLTQVQPGSDY</sequence>
<feature type="signal peptide" evidence="1">
    <location>
        <begin position="1"/>
        <end position="30"/>
    </location>
</feature>
<feature type="chain" id="PRO_5045061519" evidence="1">
    <location>
        <begin position="31"/>
        <end position="276"/>
    </location>
</feature>
<dbReference type="Pfam" id="PF13728">
    <property type="entry name" value="TraF"/>
    <property type="match status" value="1"/>
</dbReference>
<reference evidence="2 3" key="1">
    <citation type="submission" date="2024-09" db="EMBL/GenBank/DDBJ databases">
        <authorList>
            <person name="Sun Q."/>
            <person name="Mori K."/>
        </authorList>
    </citation>
    <scope>NUCLEOTIDE SEQUENCE [LARGE SCALE GENOMIC DNA]</scope>
    <source>
        <strain evidence="2 3">NCAIM B.02537</strain>
    </source>
</reference>
<protein>
    <submittedName>
        <fullName evidence="2">Thioredoxin family protein</fullName>
    </submittedName>
</protein>
<dbReference type="InterPro" id="IPR036249">
    <property type="entry name" value="Thioredoxin-like_sf"/>
</dbReference>